<keyword evidence="3" id="KW-1185">Reference proteome</keyword>
<dbReference type="GO" id="GO:0004519">
    <property type="term" value="F:endonuclease activity"/>
    <property type="evidence" value="ECO:0007669"/>
    <property type="project" value="UniProtKB-KW"/>
</dbReference>
<evidence type="ECO:0000313" key="2">
    <source>
        <dbReference type="EMBL" id="KJY48429.1"/>
    </source>
</evidence>
<accession>A0A0F4KR12</accession>
<keyword evidence="2" id="KW-0378">Hydrolase</keyword>
<feature type="domain" description="Type VII secretion system protein EssD-like" evidence="1">
    <location>
        <begin position="182"/>
        <end position="281"/>
    </location>
</feature>
<evidence type="ECO:0000313" key="3">
    <source>
        <dbReference type="Proteomes" id="UP000033695"/>
    </source>
</evidence>
<sequence length="313" mass="35289">MAKKKSRNSQATNSSWLWLLVIIILLIAGSGKSGQLNAVLNNKQGFNPISLFQSNKVKINSSNNQELINLSFDQHKYPQNYAIINNNQPEFSAQAQKRLRIMRAGNNLQVYLKQHSNQQDTLYNNLDYLGRTQAVTSFVRYRDVVKHSSRVMERPPFPSATHVSGEYADGQYNSEQQRWFGSQSNNRLVQLANYHGYLYNKSHLLAWSLGGTMATNNVVLGTRAQNVGTNNQSDPGGMAYSETRVRNFLKTHPQEVIFYQAIPVYAGTELVPRGVHVLAQSVHDPQALQINVWTFNTQPGVKISYQTGKMLAN</sequence>
<dbReference type="RefSeq" id="WP_045923312.1">
    <property type="nucleotide sequence ID" value="NZ_JAAEDY010000003.1"/>
</dbReference>
<comment type="caution">
    <text evidence="2">The sequence shown here is derived from an EMBL/GenBank/DDBJ whole genome shotgun (WGS) entry which is preliminary data.</text>
</comment>
<dbReference type="InterPro" id="IPR044927">
    <property type="entry name" value="Endonuclea_NS_2"/>
</dbReference>
<proteinExistence type="predicted"/>
<reference evidence="2 3" key="1">
    <citation type="submission" date="2014-12" db="EMBL/GenBank/DDBJ databases">
        <title>Comparative genomics of the lactic acid bacteria isolated from the honey bee gut.</title>
        <authorList>
            <person name="Ellegaard K.M."/>
            <person name="Tamarit D."/>
            <person name="Javelind E."/>
            <person name="Olofsson T."/>
            <person name="Andersson S.G."/>
            <person name="Vasquez A."/>
        </authorList>
    </citation>
    <scope>NUCLEOTIDE SEQUENCE [LARGE SCALE GENOMIC DNA]</scope>
    <source>
        <strain evidence="2 3">Hon2</strain>
    </source>
</reference>
<keyword evidence="2" id="KW-0540">Nuclease</keyword>
<dbReference type="OrthoDB" id="9783680at2"/>
<dbReference type="Pfam" id="PF13930">
    <property type="entry name" value="Endonuclea_NS_2"/>
    <property type="match status" value="1"/>
</dbReference>
<dbReference type="HOGENOM" id="CLU_054350_4_0_9"/>
<dbReference type="PATRIC" id="fig|1218508.4.peg.1481"/>
<organism evidence="2 3">
    <name type="scientific">Bombilactobacillus mellis</name>
    <dbReference type="NCBI Taxonomy" id="1218508"/>
    <lineage>
        <taxon>Bacteria</taxon>
        <taxon>Bacillati</taxon>
        <taxon>Bacillota</taxon>
        <taxon>Bacilli</taxon>
        <taxon>Lactobacillales</taxon>
        <taxon>Lactobacillaceae</taxon>
        <taxon>Bombilactobacillus</taxon>
    </lineage>
</organism>
<keyword evidence="2" id="KW-0255">Endonuclease</keyword>
<dbReference type="InterPro" id="IPR044929">
    <property type="entry name" value="DNA/RNA_non-sp_Endonuclease_sf"/>
</dbReference>
<dbReference type="AlphaFoldDB" id="A0A0F4KR12"/>
<dbReference type="Gene3D" id="3.40.570.10">
    <property type="entry name" value="Extracellular Endonuclease, subunit A"/>
    <property type="match status" value="1"/>
</dbReference>
<dbReference type="STRING" id="1218508.JG29_14900"/>
<name>A0A0F4KR12_9LACO</name>
<dbReference type="Proteomes" id="UP000033695">
    <property type="component" value="Unassembled WGS sequence"/>
</dbReference>
<dbReference type="EMBL" id="JXBZ01000009">
    <property type="protein sequence ID" value="KJY48429.1"/>
    <property type="molecule type" value="Genomic_DNA"/>
</dbReference>
<protein>
    <submittedName>
        <fullName evidence="2">Non-specific DNA/RNA endonuclease</fullName>
    </submittedName>
</protein>
<gene>
    <name evidence="2" type="ORF">JG29_14900</name>
</gene>
<evidence type="ECO:0000259" key="1">
    <source>
        <dbReference type="Pfam" id="PF13930"/>
    </source>
</evidence>